<evidence type="ECO:0000313" key="10">
    <source>
        <dbReference type="Proteomes" id="UP000319801"/>
    </source>
</evidence>
<dbReference type="InterPro" id="IPR001611">
    <property type="entry name" value="Leu-rich_rpt"/>
</dbReference>
<evidence type="ECO:0000256" key="5">
    <source>
        <dbReference type="SAM" id="MobiDB-lite"/>
    </source>
</evidence>
<gene>
    <name evidence="9" type="ORF">Baya_9413</name>
</gene>
<dbReference type="InterPro" id="IPR007110">
    <property type="entry name" value="Ig-like_dom"/>
</dbReference>
<dbReference type="GO" id="GO:0005886">
    <property type="term" value="C:plasma membrane"/>
    <property type="evidence" value="ECO:0007669"/>
    <property type="project" value="TreeGrafter"/>
</dbReference>
<keyword evidence="6" id="KW-0812">Transmembrane</keyword>
<evidence type="ECO:0000313" key="9">
    <source>
        <dbReference type="EMBL" id="TSN30184.1"/>
    </source>
</evidence>
<dbReference type="InterPro" id="IPR000483">
    <property type="entry name" value="Cys-rich_flank_reg_C"/>
</dbReference>
<feature type="region of interest" description="Disordered" evidence="5">
    <location>
        <begin position="605"/>
        <end position="660"/>
    </location>
</feature>
<protein>
    <submittedName>
        <fullName evidence="9">Leucine-rich repeat-containing protein 66</fullName>
    </submittedName>
</protein>
<dbReference type="InterPro" id="IPR050541">
    <property type="entry name" value="LRR_TM_domain-containing"/>
</dbReference>
<reference evidence="9 10" key="1">
    <citation type="journal article" date="2019" name="Genome Biol. Evol.">
        <title>Whole-Genome Sequencing of the Giant Devil Catfish, Bagarius yarrelli.</title>
        <authorList>
            <person name="Jiang W."/>
            <person name="Lv Y."/>
            <person name="Cheng L."/>
            <person name="Yang K."/>
            <person name="Chao B."/>
            <person name="Wang X."/>
            <person name="Li Y."/>
            <person name="Pan X."/>
            <person name="You X."/>
            <person name="Zhang Y."/>
            <person name="Yang J."/>
            <person name="Li J."/>
            <person name="Zhang X."/>
            <person name="Liu S."/>
            <person name="Sun C."/>
            <person name="Yang J."/>
            <person name="Shi Q."/>
        </authorList>
    </citation>
    <scope>NUCLEOTIDE SEQUENCE [LARGE SCALE GENOMIC DNA]</scope>
    <source>
        <strain evidence="9">JWS20170419001</strain>
        <tissue evidence="9">Muscle</tissue>
    </source>
</reference>
<dbReference type="InterPro" id="IPR032675">
    <property type="entry name" value="LRR_dom_sf"/>
</dbReference>
<feature type="transmembrane region" description="Helical" evidence="6">
    <location>
        <begin position="409"/>
        <end position="435"/>
    </location>
</feature>
<dbReference type="InterPro" id="IPR013783">
    <property type="entry name" value="Ig-like_fold"/>
</dbReference>
<keyword evidence="10" id="KW-1185">Reference proteome</keyword>
<accession>A0A556U7A8</accession>
<keyword evidence="1" id="KW-0433">Leucine-rich repeat</keyword>
<organism evidence="9 10">
    <name type="scientific">Bagarius yarrelli</name>
    <name type="common">Goonch</name>
    <name type="synonym">Bagrus yarrelli</name>
    <dbReference type="NCBI Taxonomy" id="175774"/>
    <lineage>
        <taxon>Eukaryota</taxon>
        <taxon>Metazoa</taxon>
        <taxon>Chordata</taxon>
        <taxon>Craniata</taxon>
        <taxon>Vertebrata</taxon>
        <taxon>Euteleostomi</taxon>
        <taxon>Actinopterygii</taxon>
        <taxon>Neopterygii</taxon>
        <taxon>Teleostei</taxon>
        <taxon>Ostariophysi</taxon>
        <taxon>Siluriformes</taxon>
        <taxon>Sisoridae</taxon>
        <taxon>Sisorinae</taxon>
        <taxon>Bagarius</taxon>
    </lineage>
</organism>
<evidence type="ECO:0000256" key="7">
    <source>
        <dbReference type="SAM" id="SignalP"/>
    </source>
</evidence>
<keyword evidence="6" id="KW-0472">Membrane</keyword>
<evidence type="ECO:0000259" key="8">
    <source>
        <dbReference type="PROSITE" id="PS50835"/>
    </source>
</evidence>
<keyword evidence="6" id="KW-1133">Transmembrane helix</keyword>
<keyword evidence="3" id="KW-0677">Repeat</keyword>
<dbReference type="EMBL" id="VCAZ01000055">
    <property type="protein sequence ID" value="TSN30184.1"/>
    <property type="molecule type" value="Genomic_DNA"/>
</dbReference>
<evidence type="ECO:0000256" key="2">
    <source>
        <dbReference type="ARBA" id="ARBA00022729"/>
    </source>
</evidence>
<feature type="chain" id="PRO_5022124696" evidence="7">
    <location>
        <begin position="23"/>
        <end position="2020"/>
    </location>
</feature>
<feature type="region of interest" description="Disordered" evidence="5">
    <location>
        <begin position="672"/>
        <end position="692"/>
    </location>
</feature>
<dbReference type="PROSITE" id="PS51450">
    <property type="entry name" value="LRR"/>
    <property type="match status" value="2"/>
</dbReference>
<evidence type="ECO:0000256" key="6">
    <source>
        <dbReference type="SAM" id="Phobius"/>
    </source>
</evidence>
<evidence type="ECO:0000256" key="3">
    <source>
        <dbReference type="ARBA" id="ARBA00022737"/>
    </source>
</evidence>
<dbReference type="Gene3D" id="3.80.10.10">
    <property type="entry name" value="Ribonuclease Inhibitor"/>
    <property type="match status" value="2"/>
</dbReference>
<dbReference type="Gene3D" id="2.60.40.10">
    <property type="entry name" value="Immunoglobulins"/>
    <property type="match status" value="1"/>
</dbReference>
<dbReference type="InterPro" id="IPR003591">
    <property type="entry name" value="Leu-rich_rpt_typical-subtyp"/>
</dbReference>
<evidence type="ECO:0000256" key="1">
    <source>
        <dbReference type="ARBA" id="ARBA00022614"/>
    </source>
</evidence>
<feature type="compositionally biased region" description="Polar residues" evidence="5">
    <location>
        <begin position="449"/>
        <end position="462"/>
    </location>
</feature>
<dbReference type="PROSITE" id="PS50835">
    <property type="entry name" value="IG_LIKE"/>
    <property type="match status" value="1"/>
</dbReference>
<feature type="signal peptide" evidence="7">
    <location>
        <begin position="1"/>
        <end position="22"/>
    </location>
</feature>
<dbReference type="SMART" id="SM00409">
    <property type="entry name" value="IG"/>
    <property type="match status" value="1"/>
</dbReference>
<feature type="compositionally biased region" description="Polar residues" evidence="5">
    <location>
        <begin position="639"/>
        <end position="656"/>
    </location>
</feature>
<name>A0A556U7A8_BAGYA</name>
<evidence type="ECO:0000256" key="4">
    <source>
        <dbReference type="ARBA" id="ARBA00023157"/>
    </source>
</evidence>
<dbReference type="Proteomes" id="UP000319801">
    <property type="component" value="Unassembled WGS sequence"/>
</dbReference>
<feature type="region of interest" description="Disordered" evidence="5">
    <location>
        <begin position="445"/>
        <end position="473"/>
    </location>
</feature>
<dbReference type="SMART" id="SM00369">
    <property type="entry name" value="LRR_TYP"/>
    <property type="match status" value="5"/>
</dbReference>
<keyword evidence="4" id="KW-1015">Disulfide bond</keyword>
<keyword evidence="2 7" id="KW-0732">Signal</keyword>
<dbReference type="PANTHER" id="PTHR24369">
    <property type="entry name" value="ANTIGEN BSP, PUTATIVE-RELATED"/>
    <property type="match status" value="1"/>
</dbReference>
<dbReference type="PANTHER" id="PTHR24369:SF210">
    <property type="entry name" value="CHAOPTIN-RELATED"/>
    <property type="match status" value="1"/>
</dbReference>
<dbReference type="OrthoDB" id="660555at2759"/>
<comment type="caution">
    <text evidence="9">The sequence shown here is derived from an EMBL/GenBank/DDBJ whole genome shotgun (WGS) entry which is preliminary data.</text>
</comment>
<dbReference type="InterPro" id="IPR036179">
    <property type="entry name" value="Ig-like_dom_sf"/>
</dbReference>
<dbReference type="InterPro" id="IPR003599">
    <property type="entry name" value="Ig_sub"/>
</dbReference>
<dbReference type="Pfam" id="PF13855">
    <property type="entry name" value="LRR_8"/>
    <property type="match status" value="1"/>
</dbReference>
<proteinExistence type="predicted"/>
<sequence length="2020" mass="228097">MLVSSFAHCTAVLLFQLWQVQTFSPISACPASCTCDKTLLVNCSSLALPKAPSHIPATATALDLSHNALQTLAPLASGHMYLRGLQHLWVGNNSLESLSMCWRIQGNMGTRTLTRRNQKCVSWTPDLELLSADRNQLKCLPKGLGKMKSLKVLKLSHNRISKIGPADLTGCTHLNELHLQYNLINMIHPKAFEDLPNLKVLDVSHNLLVTIPVQAYLSLRNMNLLVDISGNRWKCDCSLKTIRRWLSVDDELDNFPTWKIMCFSPHHHAGKDLLYLEESELTCPQPVYSSPGVRKEVTVGEGIDIILSCSTANQDFLHTRWWTPHGHISDSQKFLHITNITENDAGLYVCVSGYHEEHVSVFSLHVHRGAHARRLRREAQIGLVEFNAEDNHNIKRNVPAVRNVQQSQFDLAVCLSVIITFIVAFILGVILRPFLEKWYKQIRNKKKSTTSPPNSQTAQSPYVNEGYSDTDDQEQAVYEGPRVTFGGVTEIHEQGSVPYYVTVEGSPPESNIDDAALQVQADRVLVKNIGVHKEVPLREENNEMTSIGSTDMQFENIPDPEDAAELEERSISPASFFSDEQQDSQMSHEGKESIEQRVLASTDKGETIPGFITDPFPLKMSETKEESVDELDPDLWNDSGESFSFTEGSQRSSSPASHVASFGHPLFEKQMSVDEPSDRPNSYNLGESGESKVGYTVNSEDIKDFSSEDNILTDDQKTDKGNRLRQDTITLDPTDIRMTYIRGDSLDDEPFTGYKEYFPFSNISTVFEEPAQYNVHPVYRTSLKTTNLLGEEMISESDRSHVGFSLDDSIFGVIDQTLDPITRIKQYIHFSQSQSYPQIQAPCYSTKEEIIPNKVIKTELKKISAENNFFVQIDASLDDLPKVKQYIQFSPSGSQLSTSAAPINQVATSVVVSKPESMSDTINIFYEGQTTPLPAMPKVQRYVLFSQSEPQTVHEHTLNVQEESFFGQVPISFDEVPKIKQHVQFSPSDLQHSTDSTLSESVHKVSRPVVVSKTDYPSDTISISYKGQNISLQTMPEVPRYVQFRQSDPQSVIRHTSTIQGDSLFEQIPISIDKLAKVKRYVEFAPFKSQLPNDPVYSESIHQVARPVVVSKTELPSDKISIFYKGQNIAIQTMPKVQRHVQFRESGPQMVHGHTPDIQGNWFFGRIPITFDEVPKVKHYVQFSPFKSQLPNDSGNSESIHGVARPVVRSKMELPSDTISIFYKGQNIAIQTMPKVQRYVQFRQSEPQTVQEWTPAIQGSSFFEQIPISFDKVPKIKQYVQFSPSESQVSTDTVHHYITSPEMFSKTESSSGTINIFYEGQTISLPAMAKVQRYVQFRQFKPQTVHEHTPEIQANWFFGQIPIVVGDVPKVKRHILFSQSTQTSLPYSPSKKKKSLNDEQITHEIKTPLVTSKPQNSGDNFFVQTGTCLDRVPKVKRYIQFTQSKVIPKTHNVLSKLNKTTQEDIVVKRNKPLSNYDDPVNKHIFFKQTGVIFDGIPKVKRIIQFTEHPPQPPESQPLSLLEQPVTPALILHAKPSQSKPNFFEISLENIPKVNRSLQFIQVEAEPSNQPIPSLSGKIHTSFDKVPKVKRYLQFINSETQPSSLPPLPSKITDTVTPAFSTKTQTTRSEEKGCSTIKEDDFFGQTVSTFNELPKVKRYIQFTQAQPRLPPSPMHSLSNRANKIIHARPELMVKDSTSVDYIQPAAGEQNILGPIGASFEVPKVRKYIQFSQGQTQTPIEKMTEKAPLFTQSEYQRQTAGDTSSNDTNTAFGSLDVSFNQLPNVKRNVQSEPYLSTEEVFKLSTKKNDLFGQTDGVPKLIRYRQHMESKPYNQSPSLSPKRKMMDVEVTESRMFTTSVTPETTKDFSWIQEAPSAVKVTTETSRLHQRPQLLLNADVYNQPAVEEVFIPTSSDKKYANTQGLDNRSTSESKLFSLGASSHESSALQTRKPLFLDHELQDLSQYITDKPAAFSEKDAREYLRESSLARQRQERRKMLFQQKKRAMDGFSLTSESFTSYESDQ</sequence>
<dbReference type="SUPFAM" id="SSF52058">
    <property type="entry name" value="L domain-like"/>
    <property type="match status" value="1"/>
</dbReference>
<feature type="domain" description="Ig-like" evidence="8">
    <location>
        <begin position="284"/>
        <end position="360"/>
    </location>
</feature>
<dbReference type="SUPFAM" id="SSF48726">
    <property type="entry name" value="Immunoglobulin"/>
    <property type="match status" value="1"/>
</dbReference>
<dbReference type="SMART" id="SM00082">
    <property type="entry name" value="LRRCT"/>
    <property type="match status" value="1"/>
</dbReference>